<feature type="coiled-coil region" evidence="14">
    <location>
        <begin position="1330"/>
        <end position="1397"/>
    </location>
</feature>
<dbReference type="InterPro" id="IPR017441">
    <property type="entry name" value="Protein_kinase_ATP_BS"/>
</dbReference>
<dbReference type="Pfam" id="PF00415">
    <property type="entry name" value="RCC1"/>
    <property type="match status" value="5"/>
</dbReference>
<comment type="subcellular location">
    <subcellularLocation>
        <location evidence="2">Cytoplasm</location>
    </subcellularLocation>
</comment>
<dbReference type="PROSITE" id="PS50012">
    <property type="entry name" value="RCC1_3"/>
    <property type="match status" value="5"/>
</dbReference>
<comment type="similarity">
    <text evidence="3">Belongs to the protein kinase superfamily. NEK Ser/Thr protein kinase family. NIMA subfamily.</text>
</comment>
<dbReference type="OrthoDB" id="248923at2759"/>
<comment type="caution">
    <text evidence="16">The sequence shown here is derived from an EMBL/GenBank/DDBJ whole genome shotgun (WGS) entry which is preliminary data.</text>
</comment>
<dbReference type="PROSITE" id="PS00108">
    <property type="entry name" value="PROTEIN_KINASE_ST"/>
    <property type="match status" value="1"/>
</dbReference>
<dbReference type="InterPro" id="IPR025592">
    <property type="entry name" value="DUF4347"/>
</dbReference>
<feature type="compositionally biased region" description="Polar residues" evidence="15">
    <location>
        <begin position="881"/>
        <end position="896"/>
    </location>
</feature>
<dbReference type="Proteomes" id="UP000749559">
    <property type="component" value="Unassembled WGS sequence"/>
</dbReference>
<organism evidence="16 17">
    <name type="scientific">Owenia fusiformis</name>
    <name type="common">Polychaete worm</name>
    <dbReference type="NCBI Taxonomy" id="6347"/>
    <lineage>
        <taxon>Eukaryota</taxon>
        <taxon>Metazoa</taxon>
        <taxon>Spiralia</taxon>
        <taxon>Lophotrochozoa</taxon>
        <taxon>Annelida</taxon>
        <taxon>Polychaeta</taxon>
        <taxon>Sedentaria</taxon>
        <taxon>Canalipalpata</taxon>
        <taxon>Sabellida</taxon>
        <taxon>Oweniida</taxon>
        <taxon>Oweniidae</taxon>
        <taxon>Owenia</taxon>
    </lineage>
</organism>
<dbReference type="SUPFAM" id="SSF50985">
    <property type="entry name" value="RCC1/BLIP-II"/>
    <property type="match status" value="1"/>
</dbReference>
<keyword evidence="10" id="KW-0547">Nucleotide-binding</keyword>
<evidence type="ECO:0000256" key="5">
    <source>
        <dbReference type="ARBA" id="ARBA00022490"/>
    </source>
</evidence>
<keyword evidence="9" id="KW-0479">Metal-binding</keyword>
<evidence type="ECO:0000256" key="12">
    <source>
        <dbReference type="ARBA" id="ARBA00022840"/>
    </source>
</evidence>
<feature type="region of interest" description="Disordered" evidence="15">
    <location>
        <begin position="976"/>
        <end position="1032"/>
    </location>
</feature>
<dbReference type="GO" id="GO:0004674">
    <property type="term" value="F:protein serine/threonine kinase activity"/>
    <property type="evidence" value="ECO:0007669"/>
    <property type="project" value="UniProtKB-KW"/>
</dbReference>
<keyword evidence="5" id="KW-0963">Cytoplasm</keyword>
<keyword evidence="13" id="KW-0460">Magnesium</keyword>
<reference evidence="16" key="1">
    <citation type="submission" date="2022-03" db="EMBL/GenBank/DDBJ databases">
        <authorList>
            <person name="Martin C."/>
        </authorList>
    </citation>
    <scope>NUCLEOTIDE SEQUENCE</scope>
</reference>
<evidence type="ECO:0000256" key="8">
    <source>
        <dbReference type="ARBA" id="ARBA00022679"/>
    </source>
</evidence>
<keyword evidence="12" id="KW-0067">ATP-binding</keyword>
<keyword evidence="11" id="KW-0418">Kinase</keyword>
<dbReference type="InterPro" id="IPR009091">
    <property type="entry name" value="RCC1/BLIP-II"/>
</dbReference>
<evidence type="ECO:0000256" key="10">
    <source>
        <dbReference type="ARBA" id="ARBA00022741"/>
    </source>
</evidence>
<evidence type="ECO:0000256" key="4">
    <source>
        <dbReference type="ARBA" id="ARBA00012513"/>
    </source>
</evidence>
<accession>A0A8J1Y620</accession>
<keyword evidence="7" id="KW-0597">Phosphoprotein</keyword>
<evidence type="ECO:0000256" key="2">
    <source>
        <dbReference type="ARBA" id="ARBA00004496"/>
    </source>
</evidence>
<dbReference type="Pfam" id="PF14252">
    <property type="entry name" value="DUF4347"/>
    <property type="match status" value="1"/>
</dbReference>
<evidence type="ECO:0000256" key="13">
    <source>
        <dbReference type="ARBA" id="ARBA00022842"/>
    </source>
</evidence>
<evidence type="ECO:0000313" key="17">
    <source>
        <dbReference type="Proteomes" id="UP000749559"/>
    </source>
</evidence>
<feature type="region of interest" description="Disordered" evidence="15">
    <location>
        <begin position="1192"/>
        <end position="1325"/>
    </location>
</feature>
<feature type="region of interest" description="Disordered" evidence="15">
    <location>
        <begin position="1"/>
        <end position="43"/>
    </location>
</feature>
<dbReference type="PROSITE" id="PS50011">
    <property type="entry name" value="PROTEIN_KINASE_DOM"/>
    <property type="match status" value="1"/>
</dbReference>
<evidence type="ECO:0000256" key="11">
    <source>
        <dbReference type="ARBA" id="ARBA00022777"/>
    </source>
</evidence>
<dbReference type="PRINTS" id="PR00633">
    <property type="entry name" value="RCCNDNSATION"/>
</dbReference>
<keyword evidence="17" id="KW-1185">Reference proteome</keyword>
<comment type="cofactor">
    <cofactor evidence="1">
        <name>Mg(2+)</name>
        <dbReference type="ChEBI" id="CHEBI:18420"/>
    </cofactor>
</comment>
<dbReference type="FunFam" id="1.10.510.10:FF:000262">
    <property type="entry name" value="Serine/threonine-protein kinase Nek8"/>
    <property type="match status" value="1"/>
</dbReference>
<dbReference type="Gene3D" id="2.130.10.30">
    <property type="entry name" value="Regulator of chromosome condensation 1/beta-lactamase-inhibitor protein II"/>
    <property type="match status" value="1"/>
</dbReference>
<keyword evidence="6" id="KW-0723">Serine/threonine-protein kinase</keyword>
<keyword evidence="8" id="KW-0808">Transferase</keyword>
<dbReference type="GO" id="GO:0046872">
    <property type="term" value="F:metal ion binding"/>
    <property type="evidence" value="ECO:0007669"/>
    <property type="project" value="UniProtKB-KW"/>
</dbReference>
<dbReference type="Pfam" id="PF00069">
    <property type="entry name" value="Pkinase"/>
    <property type="match status" value="1"/>
</dbReference>
<dbReference type="InterPro" id="IPR011009">
    <property type="entry name" value="Kinase-like_dom_sf"/>
</dbReference>
<evidence type="ECO:0000256" key="15">
    <source>
        <dbReference type="SAM" id="MobiDB-lite"/>
    </source>
</evidence>
<dbReference type="InterPro" id="IPR008271">
    <property type="entry name" value="Ser/Thr_kinase_AS"/>
</dbReference>
<feature type="compositionally biased region" description="Basic and acidic residues" evidence="15">
    <location>
        <begin position="944"/>
        <end position="956"/>
    </location>
</feature>
<feature type="compositionally biased region" description="Polar residues" evidence="15">
    <location>
        <begin position="1122"/>
        <end position="1132"/>
    </location>
</feature>
<feature type="region of interest" description="Disordered" evidence="15">
    <location>
        <begin position="1420"/>
        <end position="1456"/>
    </location>
</feature>
<sequence>MSSDEEPKGGATLTPRSIRSRRKDAVSSRATEPSYDSDGSSIESVYDERYQGKEVVYVKDEATTLADVGGRLPSQSDEGTTPSRLLLVSSKIKNIGTIQNAIVSGVCFMSYKYESSNLESIMATLRQALNGQKVVSVALILHGSGTSINICGKDEKILTKDNTNDTNIREFFKWLVEVCIDKSNENARIDFLACQAGQGTEGTVMARELETYLGVPVGICKDICGTELHIGEEMEGRPNFAGDLYFRLEKLKNWTGNNQQTLAGFEKIRTVGKGAYGAAVLYKKKDDDSLVILKEVNMHDLNASERQMALNEWKVLAMLDHPNIISYYDSFEEDGTLMIEMEYADGGTLAQYLVRDKPMEEKEILSIFQQIVAALRHIHEHNILHRDLKTANIFMTKEGVVKVGDFGISKMMSTATKAANTVLGTPYYISPEMCEGKAYNEKSDIWASGCILYEMACLTKTFEGSNLPALVNKIMKGQFAPVKGNYSPEFKMLIRDMLQREPEYRPTASELMYQRLPELMNSYEDPTTDFDEDLMISIDGAHKKRRTRSVLYYLQTFNMQLHPIDLMHSKIKIREVAVGGDHVIVVTMERMVFTWGEGSKGQLGHGSLESSDMPQMVEALKGKSITKACCGDGFSVFASDNGIVMTCGDGTLGCLGHGDWCSTSRPRLIEALLSVDVVAVSCGPQHVVVVGSNGEIYSWGKGAHGRLGLGNEEDYCTPMEVTLSEPVFVREVRCGIDGTMFLTDVGSVLACGNNEYNKLGLNQRQGFLMAMKNIFNKTEVEGQKVPTVIKALTKHRVVDVSMGPKHCAVLVEPGHVYTFGRNNEGQLGTENTKPQNAPIEVKQGLESKTVQRVQCGELYTVVSTTDNELYFWGTRYKTPLPSGSNGTLESQKSIESGVSEGNEKKGHSRQASITSVNSLNSTKESLPSPSPTPVPANRDGSASNRHERTDKGDKGASSDSTLFSSADKIEKLNLSNSNSTDISSKYGFRPISSTPRRSQSAGSSRDGKDLNKEMKEKRDKEKDEKEKPPDNADLVLQPIHLLRLDATGAHSPAGEIVILSNFVCHGENLFLQVETTAPPPKKRSRKKRSFRKRVSADTLEVPHGKKLVHSAGSRDGGDEYSSEASEIDTQGTIPAWIKEELAVSEMDERENADTSEQSDDELTTNDTSMSSIQINNDLRPKHNHKSNNAVHKSASVPIMAPGSQKNTLSGGHMKGPKAKAHSDIGPIEFTPVDPLSSSSSSETMANSASPVEDKKELGPNKKVTSPPRKVPGPSPYKTKVGPMPVQPQKPLNRLRAQNKGRTRIQEQGAIAKEPPPQRGLVSDVTQKKREETLLLEFEKMKEEKRRTEERLRELEEKHRRDERQIKEIAEKQAKEREKELTNEIRNLRQELIQQSGKMQENYNVVLNLQEQLVKVQSDQMRMSAREQRANTKGANSRANSRNSLNNNKESKVCSIQ</sequence>
<dbReference type="EMBL" id="CAIIXF020000007">
    <property type="protein sequence ID" value="CAH1787997.1"/>
    <property type="molecule type" value="Genomic_DNA"/>
</dbReference>
<dbReference type="Gene3D" id="1.10.510.10">
    <property type="entry name" value="Transferase(Phosphotransferase) domain 1"/>
    <property type="match status" value="1"/>
</dbReference>
<dbReference type="InterPro" id="IPR000719">
    <property type="entry name" value="Prot_kinase_dom"/>
</dbReference>
<evidence type="ECO:0000256" key="7">
    <source>
        <dbReference type="ARBA" id="ARBA00022553"/>
    </source>
</evidence>
<dbReference type="InterPro" id="IPR051997">
    <property type="entry name" value="STK_NEK"/>
</dbReference>
<dbReference type="EC" id="2.7.11.1" evidence="4"/>
<feature type="compositionally biased region" description="Basic residues" evidence="15">
    <location>
        <begin position="1080"/>
        <end position="1093"/>
    </location>
</feature>
<feature type="compositionally biased region" description="Polar residues" evidence="15">
    <location>
        <begin position="991"/>
        <end position="1003"/>
    </location>
</feature>
<keyword evidence="14" id="KW-0175">Coiled coil</keyword>
<dbReference type="SUPFAM" id="SSF56112">
    <property type="entry name" value="Protein kinase-like (PK-like)"/>
    <property type="match status" value="1"/>
</dbReference>
<feature type="compositionally biased region" description="Polar residues" evidence="15">
    <location>
        <begin position="909"/>
        <end position="927"/>
    </location>
</feature>
<dbReference type="GO" id="GO:0005524">
    <property type="term" value="F:ATP binding"/>
    <property type="evidence" value="ECO:0007669"/>
    <property type="project" value="UniProtKB-UniRule"/>
</dbReference>
<evidence type="ECO:0000256" key="9">
    <source>
        <dbReference type="ARBA" id="ARBA00022723"/>
    </source>
</evidence>
<dbReference type="FunFam" id="3.30.200.20:FF:000097">
    <property type="entry name" value="Probable serine/threonine-protein kinase nek1"/>
    <property type="match status" value="1"/>
</dbReference>
<gene>
    <name evidence="16" type="ORF">OFUS_LOCUS13608</name>
</gene>
<evidence type="ECO:0000256" key="14">
    <source>
        <dbReference type="SAM" id="Coils"/>
    </source>
</evidence>
<feature type="compositionally biased region" description="Low complexity" evidence="15">
    <location>
        <begin position="1434"/>
        <end position="1447"/>
    </location>
</feature>
<evidence type="ECO:0000256" key="6">
    <source>
        <dbReference type="ARBA" id="ARBA00022527"/>
    </source>
</evidence>
<feature type="region of interest" description="Disordered" evidence="15">
    <location>
        <begin position="880"/>
        <end position="962"/>
    </location>
</feature>
<dbReference type="InterPro" id="IPR000408">
    <property type="entry name" value="Reg_chr_condens"/>
</dbReference>
<dbReference type="GO" id="GO:0005737">
    <property type="term" value="C:cytoplasm"/>
    <property type="evidence" value="ECO:0007669"/>
    <property type="project" value="UniProtKB-SubCell"/>
</dbReference>
<dbReference type="PANTHER" id="PTHR44535:SF5">
    <property type="entry name" value="PROTEIN KINASE DOMAIN-CONTAINING PROTEIN"/>
    <property type="match status" value="1"/>
</dbReference>
<protein>
    <recommendedName>
        <fullName evidence="4">non-specific serine/threonine protein kinase</fullName>
        <ecNumber evidence="4">2.7.11.1</ecNumber>
    </recommendedName>
</protein>
<dbReference type="PANTHER" id="PTHR44535">
    <property type="entry name" value="PROTEIN CBG16200"/>
    <property type="match status" value="1"/>
</dbReference>
<feature type="compositionally biased region" description="Basic and acidic residues" evidence="15">
    <location>
        <begin position="1005"/>
        <end position="1030"/>
    </location>
</feature>
<dbReference type="CDD" id="cd08215">
    <property type="entry name" value="STKc_Nek"/>
    <property type="match status" value="1"/>
</dbReference>
<dbReference type="PROSITE" id="PS00107">
    <property type="entry name" value="PROTEIN_KINASE_ATP"/>
    <property type="match status" value="1"/>
</dbReference>
<evidence type="ECO:0000256" key="1">
    <source>
        <dbReference type="ARBA" id="ARBA00001946"/>
    </source>
</evidence>
<feature type="region of interest" description="Disordered" evidence="15">
    <location>
        <begin position="1075"/>
        <end position="1171"/>
    </location>
</feature>
<proteinExistence type="inferred from homology"/>
<dbReference type="SMART" id="SM00220">
    <property type="entry name" value="S_TKc"/>
    <property type="match status" value="1"/>
</dbReference>
<evidence type="ECO:0000256" key="3">
    <source>
        <dbReference type="ARBA" id="ARBA00010886"/>
    </source>
</evidence>
<dbReference type="Gene3D" id="3.30.200.20">
    <property type="entry name" value="Phosphorylase Kinase, domain 1"/>
    <property type="match status" value="1"/>
</dbReference>
<name>A0A8J1Y620_OWEFU</name>
<evidence type="ECO:0000313" key="16">
    <source>
        <dbReference type="EMBL" id="CAH1787997.1"/>
    </source>
</evidence>